<dbReference type="GO" id="GO:0008782">
    <property type="term" value="F:adenosylhomocysteine nucleosidase activity"/>
    <property type="evidence" value="ECO:0007669"/>
    <property type="project" value="TreeGrafter"/>
</dbReference>
<dbReference type="PANTHER" id="PTHR46832:SF1">
    <property type="entry name" value="5'-METHYLTHIOADENOSINE_S-ADENOSYLHOMOCYSTEINE NUCLEOSIDASE"/>
    <property type="match status" value="1"/>
</dbReference>
<dbReference type="Gene3D" id="3.40.50.2300">
    <property type="match status" value="1"/>
</dbReference>
<keyword evidence="1" id="KW-0597">Phosphoprotein</keyword>
<dbReference type="InterPro" id="IPR035994">
    <property type="entry name" value="Nucleoside_phosphorylase_sf"/>
</dbReference>
<dbReference type="SUPFAM" id="SSF53167">
    <property type="entry name" value="Purine and uridine phosphorylases"/>
    <property type="match status" value="1"/>
</dbReference>
<dbReference type="AlphaFoldDB" id="A0A0V8E430"/>
<feature type="domain" description="Response regulatory" evidence="2">
    <location>
        <begin position="2"/>
        <end position="130"/>
    </location>
</feature>
<dbReference type="GO" id="GO:0008930">
    <property type="term" value="F:methylthioadenosine nucleosidase activity"/>
    <property type="evidence" value="ECO:0007669"/>
    <property type="project" value="TreeGrafter"/>
</dbReference>
<dbReference type="InterPro" id="IPR000845">
    <property type="entry name" value="Nucleoside_phosphorylase_d"/>
</dbReference>
<name>A0A0V8E430_LACLL</name>
<accession>A0A0V8E430</accession>
<dbReference type="GO" id="GO:0005829">
    <property type="term" value="C:cytosol"/>
    <property type="evidence" value="ECO:0007669"/>
    <property type="project" value="TreeGrafter"/>
</dbReference>
<evidence type="ECO:0000256" key="1">
    <source>
        <dbReference type="PROSITE-ProRule" id="PRU00169"/>
    </source>
</evidence>
<dbReference type="RefSeq" id="WP_058211839.1">
    <property type="nucleotide sequence ID" value="NZ_LKLU01000087.1"/>
</dbReference>
<evidence type="ECO:0000313" key="3">
    <source>
        <dbReference type="EMBL" id="KSU20383.1"/>
    </source>
</evidence>
<organism evidence="3 4">
    <name type="scientific">Lactococcus lactis subsp. lactis</name>
    <name type="common">Streptococcus lactis</name>
    <dbReference type="NCBI Taxonomy" id="1360"/>
    <lineage>
        <taxon>Bacteria</taxon>
        <taxon>Bacillati</taxon>
        <taxon>Bacillota</taxon>
        <taxon>Bacilli</taxon>
        <taxon>Lactobacillales</taxon>
        <taxon>Streptococcaceae</taxon>
        <taxon>Lactococcus</taxon>
    </lineage>
</organism>
<evidence type="ECO:0000313" key="4">
    <source>
        <dbReference type="Proteomes" id="UP000053719"/>
    </source>
</evidence>
<dbReference type="GO" id="GO:0000160">
    <property type="term" value="P:phosphorelay signal transduction system"/>
    <property type="evidence" value="ECO:0007669"/>
    <property type="project" value="InterPro"/>
</dbReference>
<dbReference type="PATRIC" id="fig|1360.114.peg.2012"/>
<sequence length="404" mass="45988">MKVLIVEDDSSKVTEISKILREFEGRIDEDVVLDIKNATEKLQKNKYDLLILDINLPNRLGESPIEGNGASLLDRIKNNEKFLEPSYVVGLTAYEDEWRNSDDIFKSNFTELIRYDISSEQWKDNLRRKIERFLSKENTIFFHREEYNYDYAIITALRNPELEAFLQICTEREEINIPGDPASYFKVSFGDKNQKILLATNDTMGMIASSHLSEKVIQSFRPRFLLMGGIAAGIEGRSNFGDVLVANTSWNYESGKYIESNGKSLFEPSFKQININVNLEKILKKEVPDEIFSSFQRWGDKGHSKVSVKLGPIASGSSVVSDTKITERIKSSERKLIGVEMEIFGMYYSATNSSDLKPTFLAAKSVCDYANNKKSDDFQEYAAKTSAAYIKYLICDNVISDLNN</sequence>
<evidence type="ECO:0000259" key="2">
    <source>
        <dbReference type="PROSITE" id="PS50110"/>
    </source>
</evidence>
<dbReference type="Pfam" id="PF01048">
    <property type="entry name" value="PNP_UDP_1"/>
    <property type="match status" value="1"/>
</dbReference>
<dbReference type="GO" id="GO:0009116">
    <property type="term" value="P:nucleoside metabolic process"/>
    <property type="evidence" value="ECO:0007669"/>
    <property type="project" value="InterPro"/>
</dbReference>
<dbReference type="Proteomes" id="UP000053719">
    <property type="component" value="Unassembled WGS sequence"/>
</dbReference>
<dbReference type="SUPFAM" id="SSF52172">
    <property type="entry name" value="CheY-like"/>
    <property type="match status" value="1"/>
</dbReference>
<gene>
    <name evidence="3" type="ORF">M20_1548</name>
</gene>
<dbReference type="GO" id="GO:0019284">
    <property type="term" value="P:L-methionine salvage from S-adenosylmethionine"/>
    <property type="evidence" value="ECO:0007669"/>
    <property type="project" value="TreeGrafter"/>
</dbReference>
<reference evidence="4" key="1">
    <citation type="submission" date="2015-10" db="EMBL/GenBank/DDBJ databases">
        <title>Draft Genome Sequences of 11 Lactococcus lactis subspecies cremoris strains.</title>
        <authorList>
            <person name="Wels M."/>
            <person name="Backus L."/>
            <person name="Boekhorst J."/>
            <person name="Dijkstra A."/>
            <person name="Beerthuizen M."/>
            <person name="Kelly W."/>
            <person name="Siezen R."/>
            <person name="Bachmann H."/>
            <person name="Van Hijum S."/>
        </authorList>
    </citation>
    <scope>NUCLEOTIDE SEQUENCE [LARGE SCALE GENOMIC DNA]</scope>
    <source>
        <strain evidence="4">M20</strain>
    </source>
</reference>
<dbReference type="InterPro" id="IPR001789">
    <property type="entry name" value="Sig_transdc_resp-reg_receiver"/>
</dbReference>
<protein>
    <recommendedName>
        <fullName evidence="2">Response regulatory domain-containing protein</fullName>
    </recommendedName>
</protein>
<comment type="caution">
    <text evidence="3">The sequence shown here is derived from an EMBL/GenBank/DDBJ whole genome shotgun (WGS) entry which is preliminary data.</text>
</comment>
<dbReference type="InterPro" id="IPR011006">
    <property type="entry name" value="CheY-like_superfamily"/>
</dbReference>
<dbReference type="PANTHER" id="PTHR46832">
    <property type="entry name" value="5'-METHYLTHIOADENOSINE/S-ADENOSYLHOMOCYSTEINE NUCLEOSIDASE"/>
    <property type="match status" value="1"/>
</dbReference>
<dbReference type="Gene3D" id="3.40.50.1580">
    <property type="entry name" value="Nucleoside phosphorylase domain"/>
    <property type="match status" value="1"/>
</dbReference>
<dbReference type="PROSITE" id="PS50110">
    <property type="entry name" value="RESPONSE_REGULATORY"/>
    <property type="match status" value="1"/>
</dbReference>
<feature type="modified residue" description="4-aspartylphosphate" evidence="1">
    <location>
        <position position="53"/>
    </location>
</feature>
<proteinExistence type="predicted"/>
<dbReference type="CDD" id="cd00156">
    <property type="entry name" value="REC"/>
    <property type="match status" value="1"/>
</dbReference>
<dbReference type="Pfam" id="PF00072">
    <property type="entry name" value="Response_reg"/>
    <property type="match status" value="1"/>
</dbReference>
<dbReference type="SMART" id="SM00448">
    <property type="entry name" value="REC"/>
    <property type="match status" value="1"/>
</dbReference>
<dbReference type="EMBL" id="LKLU01000087">
    <property type="protein sequence ID" value="KSU20383.1"/>
    <property type="molecule type" value="Genomic_DNA"/>
</dbReference>